<organism evidence="3 4">
    <name type="scientific">Paragemmobacter aquarius</name>
    <dbReference type="NCBI Taxonomy" id="2169400"/>
    <lineage>
        <taxon>Bacteria</taxon>
        <taxon>Pseudomonadati</taxon>
        <taxon>Pseudomonadota</taxon>
        <taxon>Alphaproteobacteria</taxon>
        <taxon>Rhodobacterales</taxon>
        <taxon>Paracoccaceae</taxon>
        <taxon>Paragemmobacter</taxon>
    </lineage>
</organism>
<feature type="domain" description="ABC transporter substrate-binding protein PnrA-like" evidence="2">
    <location>
        <begin position="31"/>
        <end position="299"/>
    </location>
</feature>
<evidence type="ECO:0000256" key="1">
    <source>
        <dbReference type="ARBA" id="ARBA00022729"/>
    </source>
</evidence>
<dbReference type="Pfam" id="PF02608">
    <property type="entry name" value="Bmp"/>
    <property type="match status" value="1"/>
</dbReference>
<dbReference type="PANTHER" id="PTHR43208:SF1">
    <property type="entry name" value="ABC TRANSPORTER SUBSTRATE-BINDING PROTEIN"/>
    <property type="match status" value="1"/>
</dbReference>
<dbReference type="KEGG" id="geh:HYN69_00765"/>
<protein>
    <submittedName>
        <fullName evidence="3">BMP family ABC transporter substrate-binding protein</fullName>
    </submittedName>
</protein>
<evidence type="ECO:0000259" key="2">
    <source>
        <dbReference type="Pfam" id="PF02608"/>
    </source>
</evidence>
<evidence type="ECO:0000313" key="4">
    <source>
        <dbReference type="Proteomes" id="UP000244496"/>
    </source>
</evidence>
<dbReference type="Proteomes" id="UP000244496">
    <property type="component" value="Chromosome"/>
</dbReference>
<dbReference type="InterPro" id="IPR003760">
    <property type="entry name" value="PnrA-like"/>
</dbReference>
<sequence>MQRRTILKGGAALGFATMMGGKMALAQGLEKVKAGFIYVGPIGDGGWTFQHHQGALAVQAEYGDKVEIVWQENVPEGADAERALTQMALSGCNIIFTTSFGYMDPTNAVAAKFPDVKFEHATGYKRDSANVSTYNARFYEGRAIQGHIAGKMTKTNKIGYIGSFPIPEVIMGINSYFLHARKVNPDVELSVVWAFTWFDPAKEADAAKALIDQDVDVIASHTDSTAPLAEAAKTGGKVIGFGQASDMAIPEYMPTPRVSSIIDNWAPYYIKRVGALLDGTYAQVDVWEGISGGEVQIGEITEAVPADVKAEAEALRDAIGAGTYHPFTGPINKQDGSAWLAEGVTAPDGDLLGMNFYVEGITGDIPS</sequence>
<dbReference type="SUPFAM" id="SSF53822">
    <property type="entry name" value="Periplasmic binding protein-like I"/>
    <property type="match status" value="1"/>
</dbReference>
<keyword evidence="1" id="KW-0732">Signal</keyword>
<evidence type="ECO:0000313" key="3">
    <source>
        <dbReference type="EMBL" id="AWB47228.1"/>
    </source>
</evidence>
<reference evidence="3 4" key="1">
    <citation type="submission" date="2018-04" db="EMBL/GenBank/DDBJ databases">
        <title>Genome sequencing of Gemmobacter.</title>
        <authorList>
            <person name="Yi H."/>
            <person name="Baek M.-G."/>
        </authorList>
    </citation>
    <scope>NUCLEOTIDE SEQUENCE [LARGE SCALE GENOMIC DNA]</scope>
    <source>
        <strain evidence="3 4">HYN0069</strain>
    </source>
</reference>
<dbReference type="AlphaFoldDB" id="A0A2S0UHC7"/>
<dbReference type="OrthoDB" id="9781639at2"/>
<name>A0A2S0UHC7_9RHOB</name>
<dbReference type="EMBL" id="CP028918">
    <property type="protein sequence ID" value="AWB47228.1"/>
    <property type="molecule type" value="Genomic_DNA"/>
</dbReference>
<dbReference type="RefSeq" id="WP_108434057.1">
    <property type="nucleotide sequence ID" value="NZ_CP028918.1"/>
</dbReference>
<keyword evidence="4" id="KW-1185">Reference proteome</keyword>
<dbReference type="InterPro" id="IPR052910">
    <property type="entry name" value="ABC-Purine-Binding"/>
</dbReference>
<dbReference type="PANTHER" id="PTHR43208">
    <property type="entry name" value="ABC TRANSPORTER SUBSTRATE-BINDING PROTEIN"/>
    <property type="match status" value="1"/>
</dbReference>
<dbReference type="Gene3D" id="3.40.50.2300">
    <property type="match status" value="2"/>
</dbReference>
<gene>
    <name evidence="3" type="ORF">HYN69_00765</name>
</gene>
<proteinExistence type="predicted"/>
<dbReference type="CDD" id="cd19963">
    <property type="entry name" value="PBP1_BMP-like"/>
    <property type="match status" value="1"/>
</dbReference>
<dbReference type="InterPro" id="IPR028082">
    <property type="entry name" value="Peripla_BP_I"/>
</dbReference>
<accession>A0A2S0UHC7</accession>
<dbReference type="GO" id="GO:0005886">
    <property type="term" value="C:plasma membrane"/>
    <property type="evidence" value="ECO:0007669"/>
    <property type="project" value="InterPro"/>
</dbReference>